<dbReference type="SMART" id="SM00034">
    <property type="entry name" value="CLECT"/>
    <property type="match status" value="1"/>
</dbReference>
<dbReference type="InterPro" id="IPR018378">
    <property type="entry name" value="C-type_lectin_CS"/>
</dbReference>
<feature type="signal peptide" evidence="2">
    <location>
        <begin position="1"/>
        <end position="20"/>
    </location>
</feature>
<protein>
    <recommendedName>
        <fullName evidence="3">C-type lectin domain-containing protein</fullName>
    </recommendedName>
</protein>
<name>A0ABR1CQA7_NECAM</name>
<reference evidence="4 5" key="1">
    <citation type="submission" date="2023-08" db="EMBL/GenBank/DDBJ databases">
        <title>A Necator americanus chromosomal reference genome.</title>
        <authorList>
            <person name="Ilik V."/>
            <person name="Petrzelkova K.J."/>
            <person name="Pardy F."/>
            <person name="Fuh T."/>
            <person name="Niatou-Singa F.S."/>
            <person name="Gouil Q."/>
            <person name="Baker L."/>
            <person name="Ritchie M.E."/>
            <person name="Jex A.R."/>
            <person name="Gazzola D."/>
            <person name="Li H."/>
            <person name="Toshio Fujiwara R."/>
            <person name="Zhan B."/>
            <person name="Aroian R.V."/>
            <person name="Pafco B."/>
            <person name="Schwarz E.M."/>
        </authorList>
    </citation>
    <scope>NUCLEOTIDE SEQUENCE [LARGE SCALE GENOMIC DNA]</scope>
    <source>
        <strain evidence="4 5">Aroian</strain>
        <tissue evidence="4">Whole animal</tissue>
    </source>
</reference>
<dbReference type="Pfam" id="PF00059">
    <property type="entry name" value="Lectin_C"/>
    <property type="match status" value="1"/>
</dbReference>
<dbReference type="PROSITE" id="PS00615">
    <property type="entry name" value="C_TYPE_LECTIN_1"/>
    <property type="match status" value="1"/>
</dbReference>
<dbReference type="InterPro" id="IPR016187">
    <property type="entry name" value="CTDL_fold"/>
</dbReference>
<feature type="chain" id="PRO_5046066782" description="C-type lectin domain-containing protein" evidence="2">
    <location>
        <begin position="21"/>
        <end position="287"/>
    </location>
</feature>
<keyword evidence="1" id="KW-1015">Disulfide bond</keyword>
<dbReference type="Gene3D" id="3.10.100.10">
    <property type="entry name" value="Mannose-Binding Protein A, subunit A"/>
    <property type="match status" value="1"/>
</dbReference>
<keyword evidence="5" id="KW-1185">Reference proteome</keyword>
<feature type="domain" description="C-type lectin" evidence="3">
    <location>
        <begin position="156"/>
        <end position="275"/>
    </location>
</feature>
<organism evidence="4 5">
    <name type="scientific">Necator americanus</name>
    <name type="common">Human hookworm</name>
    <dbReference type="NCBI Taxonomy" id="51031"/>
    <lineage>
        <taxon>Eukaryota</taxon>
        <taxon>Metazoa</taxon>
        <taxon>Ecdysozoa</taxon>
        <taxon>Nematoda</taxon>
        <taxon>Chromadorea</taxon>
        <taxon>Rhabditida</taxon>
        <taxon>Rhabditina</taxon>
        <taxon>Rhabditomorpha</taxon>
        <taxon>Strongyloidea</taxon>
        <taxon>Ancylostomatidae</taxon>
        <taxon>Bunostominae</taxon>
        <taxon>Necator</taxon>
    </lineage>
</organism>
<sequence length="287" mass="32516">MATLCILWFTALFGWNKLSAELACSFWRMEKNEKNMVGMQISSAAVTKDDCFRLCYKMSGCKYIEYENDSCDLFTDDNAVQHTFRKEAYVIGRGAEIDESCERDVVLDEPRLDGLSTATERDLLTSSSNLAESTFAGPELTTVPAYELLGWEYYHETNMCYKKFRVAGGGNQDVKESEKNCTGYGGNLASIHSAAQNNFLQQMLPITPCVIGLKFVENQCGVAHRYWSDSSVVNFENWEPGEPNNNMCEQFCTYLQSDGTWNNYRCDANSAFVCETDNIVYCPQRRT</sequence>
<dbReference type="InterPro" id="IPR050111">
    <property type="entry name" value="C-type_lectin/snaclec_domain"/>
</dbReference>
<evidence type="ECO:0000256" key="1">
    <source>
        <dbReference type="ARBA" id="ARBA00023157"/>
    </source>
</evidence>
<dbReference type="CDD" id="cd00037">
    <property type="entry name" value="CLECT"/>
    <property type="match status" value="1"/>
</dbReference>
<evidence type="ECO:0000259" key="3">
    <source>
        <dbReference type="PROSITE" id="PS50041"/>
    </source>
</evidence>
<keyword evidence="2" id="KW-0732">Signal</keyword>
<dbReference type="InterPro" id="IPR016186">
    <property type="entry name" value="C-type_lectin-like/link_sf"/>
</dbReference>
<dbReference type="PROSITE" id="PS50041">
    <property type="entry name" value="C_TYPE_LECTIN_2"/>
    <property type="match status" value="1"/>
</dbReference>
<evidence type="ECO:0000313" key="4">
    <source>
        <dbReference type="EMBL" id="KAK6740101.1"/>
    </source>
</evidence>
<evidence type="ECO:0000313" key="5">
    <source>
        <dbReference type="Proteomes" id="UP001303046"/>
    </source>
</evidence>
<dbReference type="InterPro" id="IPR001304">
    <property type="entry name" value="C-type_lectin-like"/>
</dbReference>
<dbReference type="EMBL" id="JAVFWL010000003">
    <property type="protein sequence ID" value="KAK6740101.1"/>
    <property type="molecule type" value="Genomic_DNA"/>
</dbReference>
<evidence type="ECO:0000256" key="2">
    <source>
        <dbReference type="SAM" id="SignalP"/>
    </source>
</evidence>
<gene>
    <name evidence="4" type="primary">Necator_chrIII.g9287</name>
    <name evidence="4" type="ORF">RB195_008522</name>
</gene>
<dbReference type="SUPFAM" id="SSF56436">
    <property type="entry name" value="C-type lectin-like"/>
    <property type="match status" value="1"/>
</dbReference>
<proteinExistence type="predicted"/>
<dbReference type="PANTHER" id="PTHR22803">
    <property type="entry name" value="MANNOSE, PHOSPHOLIPASE, LECTIN RECEPTOR RELATED"/>
    <property type="match status" value="1"/>
</dbReference>
<dbReference type="Proteomes" id="UP001303046">
    <property type="component" value="Unassembled WGS sequence"/>
</dbReference>
<accession>A0ABR1CQA7</accession>
<comment type="caution">
    <text evidence="4">The sequence shown here is derived from an EMBL/GenBank/DDBJ whole genome shotgun (WGS) entry which is preliminary data.</text>
</comment>